<dbReference type="SUPFAM" id="SSF51658">
    <property type="entry name" value="Xylose isomerase-like"/>
    <property type="match status" value="1"/>
</dbReference>
<evidence type="ECO:0000313" key="1">
    <source>
        <dbReference type="EMBL" id="KIG14009.1"/>
    </source>
</evidence>
<gene>
    <name evidence="1" type="ORF">DB30_07346</name>
</gene>
<protein>
    <recommendedName>
        <fullName evidence="3">DUF692 domain-containing protein</fullName>
    </recommendedName>
</protein>
<dbReference type="AlphaFoldDB" id="A0A0C1Z8Q7"/>
<dbReference type="PANTHER" id="PTHR42194:SF1">
    <property type="entry name" value="UPF0276 PROTEIN HI_1600"/>
    <property type="match status" value="1"/>
</dbReference>
<evidence type="ECO:0008006" key="3">
    <source>
        <dbReference type="Google" id="ProtNLM"/>
    </source>
</evidence>
<accession>A0A0C1Z8Q7</accession>
<name>A0A0C1Z8Q7_9BACT</name>
<dbReference type="Proteomes" id="UP000031599">
    <property type="component" value="Unassembled WGS sequence"/>
</dbReference>
<proteinExistence type="predicted"/>
<comment type="caution">
    <text evidence="1">The sequence shown here is derived from an EMBL/GenBank/DDBJ whole genome shotgun (WGS) entry which is preliminary data.</text>
</comment>
<evidence type="ECO:0000313" key="2">
    <source>
        <dbReference type="Proteomes" id="UP000031599"/>
    </source>
</evidence>
<sequence>MIELGAREGLVDAIEIVPSGYMLAGNYRLLRERLAEIGLPYSFHFVEGSLASADFIDNNPCAAMAALLEEFEPIHVSDHLTCARIGSDDLEMNLPILMTDASMAVCVENLAHFRKALACECPVLIEHVPCYFRFKASTWRPERFFAAVVEQSGCGVLLDLHNLYCDELNQADDCASGEAFIDALPEGCVTEIHLAGGRRLPGADYVDAHDSEVPPRVFELLEYALRHSAPKLLVLEREHRFDAPERVVADLRRIRELIQ</sequence>
<dbReference type="PANTHER" id="PTHR42194">
    <property type="entry name" value="UPF0276 PROTEIN HI_1600"/>
    <property type="match status" value="1"/>
</dbReference>
<dbReference type="Gene3D" id="3.20.20.150">
    <property type="entry name" value="Divalent-metal-dependent TIM barrel enzymes"/>
    <property type="match status" value="1"/>
</dbReference>
<dbReference type="InterPro" id="IPR036237">
    <property type="entry name" value="Xyl_isomerase-like_sf"/>
</dbReference>
<reference evidence="1 2" key="1">
    <citation type="submission" date="2014-12" db="EMBL/GenBank/DDBJ databases">
        <title>Genome assembly of Enhygromyxa salina DSM 15201.</title>
        <authorList>
            <person name="Sharma G."/>
            <person name="Subramanian S."/>
        </authorList>
    </citation>
    <scope>NUCLEOTIDE SEQUENCE [LARGE SCALE GENOMIC DNA]</scope>
    <source>
        <strain evidence="1 2">DSM 15201</strain>
    </source>
</reference>
<dbReference type="InterPro" id="IPR007801">
    <property type="entry name" value="MbnB/TglH/ChrH"/>
</dbReference>
<organism evidence="1 2">
    <name type="scientific">Enhygromyxa salina</name>
    <dbReference type="NCBI Taxonomy" id="215803"/>
    <lineage>
        <taxon>Bacteria</taxon>
        <taxon>Pseudomonadati</taxon>
        <taxon>Myxococcota</taxon>
        <taxon>Polyangia</taxon>
        <taxon>Nannocystales</taxon>
        <taxon>Nannocystaceae</taxon>
        <taxon>Enhygromyxa</taxon>
    </lineage>
</organism>
<dbReference type="EMBL" id="JMCC02000082">
    <property type="protein sequence ID" value="KIG14009.1"/>
    <property type="molecule type" value="Genomic_DNA"/>
</dbReference>
<dbReference type="Pfam" id="PF05114">
    <property type="entry name" value="MbnB_TglH_ChrH"/>
    <property type="match status" value="1"/>
</dbReference>